<feature type="domain" description="Formyl transferase C-terminal" evidence="7">
    <location>
        <begin position="281"/>
        <end position="386"/>
    </location>
</feature>
<keyword evidence="5" id="KW-0648">Protein biosynthesis</keyword>
<dbReference type="Pfam" id="PF00551">
    <property type="entry name" value="Formyl_trans_N"/>
    <property type="match status" value="1"/>
</dbReference>
<evidence type="ECO:0000313" key="9">
    <source>
        <dbReference type="Proteomes" id="UP000789508"/>
    </source>
</evidence>
<dbReference type="Gene3D" id="3.40.50.12230">
    <property type="match status" value="1"/>
</dbReference>
<dbReference type="EMBL" id="CAJVPS010008077">
    <property type="protein sequence ID" value="CAG8640253.1"/>
    <property type="molecule type" value="Genomic_DNA"/>
</dbReference>
<evidence type="ECO:0000256" key="5">
    <source>
        <dbReference type="ARBA" id="ARBA00022917"/>
    </source>
</evidence>
<dbReference type="PANTHER" id="PTHR11138">
    <property type="entry name" value="METHIONYL-TRNA FORMYLTRANSFERASE"/>
    <property type="match status" value="1"/>
</dbReference>
<dbReference type="OrthoDB" id="10268103at2759"/>
<organism evidence="8 9">
    <name type="scientific">Ambispora leptoticha</name>
    <dbReference type="NCBI Taxonomy" id="144679"/>
    <lineage>
        <taxon>Eukaryota</taxon>
        <taxon>Fungi</taxon>
        <taxon>Fungi incertae sedis</taxon>
        <taxon>Mucoromycota</taxon>
        <taxon>Glomeromycotina</taxon>
        <taxon>Glomeromycetes</taxon>
        <taxon>Archaeosporales</taxon>
        <taxon>Ambisporaceae</taxon>
        <taxon>Ambispora</taxon>
    </lineage>
</organism>
<dbReference type="InterPro" id="IPR011034">
    <property type="entry name" value="Formyl_transferase-like_C_sf"/>
</dbReference>
<protein>
    <recommendedName>
        <fullName evidence="3">Methionyl-tRNA formyltransferase, mitochondrial</fullName>
        <ecNumber evidence="2">2.1.2.9</ecNumber>
    </recommendedName>
</protein>
<dbReference type="InterPro" id="IPR002376">
    <property type="entry name" value="Formyl_transf_N"/>
</dbReference>
<feature type="non-terminal residue" evidence="8">
    <location>
        <position position="1"/>
    </location>
</feature>
<keyword evidence="9" id="KW-1185">Reference proteome</keyword>
<dbReference type="Pfam" id="PF02911">
    <property type="entry name" value="Formyl_trans_C"/>
    <property type="match status" value="1"/>
</dbReference>
<sequence>KGLFSSSLTASEKLLHRFKTIDRSFKKFYQRHRQNNHQRNDFYCCYSNFSTKANLSTPSSPFRILFFGSDAFSVASLRALINEQKTNPNVLVKSIEVVSPPDQRVGRGLKSIKISEIKSFAKEHQLIVHDAPMKTLQGWRIPKPKDDEDNDASSGSFDIGIVVSFGYFLTQEILDALPNAINIHPSLLPNYRGASPIQYAIMNGDKETGITILELHPKIFDAGRILRQITLPIPPDSTYKRLEAYLAEKGAELLIDTLRNFYDYKVNAQPQDVKQVTKAPKITKEMSIINWDKLIAEQVVRLDRAISHQYPLRTWFNGHQIQLFNIHLISDSLTGTEKAQPGTIFYQHPQKSIQIVCADGTSVIGCTSVKMAEKKEISVKDWINGYPITSGVTRFGDNSKKE</sequence>
<dbReference type="EC" id="2.1.2.9" evidence="2"/>
<evidence type="ECO:0000256" key="4">
    <source>
        <dbReference type="ARBA" id="ARBA00022679"/>
    </source>
</evidence>
<dbReference type="SUPFAM" id="SSF53328">
    <property type="entry name" value="Formyltransferase"/>
    <property type="match status" value="1"/>
</dbReference>
<evidence type="ECO:0000256" key="3">
    <source>
        <dbReference type="ARBA" id="ARBA00014185"/>
    </source>
</evidence>
<dbReference type="InterPro" id="IPR041711">
    <property type="entry name" value="Met-tRNA-FMT_N"/>
</dbReference>
<keyword evidence="4" id="KW-0808">Transferase</keyword>
<dbReference type="AlphaFoldDB" id="A0A9N9DH77"/>
<dbReference type="PANTHER" id="PTHR11138:SF5">
    <property type="entry name" value="METHIONYL-TRNA FORMYLTRANSFERASE, MITOCHONDRIAL"/>
    <property type="match status" value="1"/>
</dbReference>
<evidence type="ECO:0000259" key="6">
    <source>
        <dbReference type="Pfam" id="PF00551"/>
    </source>
</evidence>
<dbReference type="InterPro" id="IPR036477">
    <property type="entry name" value="Formyl_transf_N_sf"/>
</dbReference>
<dbReference type="CDD" id="cd08646">
    <property type="entry name" value="FMT_core_Met-tRNA-FMT_N"/>
    <property type="match status" value="1"/>
</dbReference>
<dbReference type="SUPFAM" id="SSF50486">
    <property type="entry name" value="FMT C-terminal domain-like"/>
    <property type="match status" value="1"/>
</dbReference>
<evidence type="ECO:0000256" key="1">
    <source>
        <dbReference type="ARBA" id="ARBA00010699"/>
    </source>
</evidence>
<reference evidence="8" key="1">
    <citation type="submission" date="2021-06" db="EMBL/GenBank/DDBJ databases">
        <authorList>
            <person name="Kallberg Y."/>
            <person name="Tangrot J."/>
            <person name="Rosling A."/>
        </authorList>
    </citation>
    <scope>NUCLEOTIDE SEQUENCE</scope>
    <source>
        <strain evidence="8">FL130A</strain>
    </source>
</reference>
<comment type="similarity">
    <text evidence="1">Belongs to the Fmt family.</text>
</comment>
<proteinExistence type="inferred from homology"/>
<dbReference type="InterPro" id="IPR005794">
    <property type="entry name" value="Fmt"/>
</dbReference>
<accession>A0A9N9DH77</accession>
<evidence type="ECO:0000256" key="2">
    <source>
        <dbReference type="ARBA" id="ARBA00012261"/>
    </source>
</evidence>
<comment type="caution">
    <text evidence="8">The sequence shown here is derived from an EMBL/GenBank/DDBJ whole genome shotgun (WGS) entry which is preliminary data.</text>
</comment>
<dbReference type="Proteomes" id="UP000789508">
    <property type="component" value="Unassembled WGS sequence"/>
</dbReference>
<evidence type="ECO:0000259" key="7">
    <source>
        <dbReference type="Pfam" id="PF02911"/>
    </source>
</evidence>
<dbReference type="GO" id="GO:0004479">
    <property type="term" value="F:methionyl-tRNA formyltransferase activity"/>
    <property type="evidence" value="ECO:0007669"/>
    <property type="project" value="UniProtKB-EC"/>
</dbReference>
<dbReference type="InterPro" id="IPR005793">
    <property type="entry name" value="Formyl_trans_C"/>
</dbReference>
<evidence type="ECO:0000313" key="8">
    <source>
        <dbReference type="EMBL" id="CAG8640253.1"/>
    </source>
</evidence>
<dbReference type="GO" id="GO:0005739">
    <property type="term" value="C:mitochondrion"/>
    <property type="evidence" value="ECO:0007669"/>
    <property type="project" value="TreeGrafter"/>
</dbReference>
<name>A0A9N9DH77_9GLOM</name>
<dbReference type="NCBIfam" id="TIGR00460">
    <property type="entry name" value="fmt"/>
    <property type="match status" value="1"/>
</dbReference>
<gene>
    <name evidence="8" type="ORF">ALEPTO_LOCUS9681</name>
</gene>
<feature type="domain" description="Formyl transferase N-terminal" evidence="6">
    <location>
        <begin position="63"/>
        <end position="257"/>
    </location>
</feature>